<dbReference type="EMBL" id="JBBXMP010000354">
    <property type="protein sequence ID" value="KAL0058176.1"/>
    <property type="molecule type" value="Genomic_DNA"/>
</dbReference>
<evidence type="ECO:0000256" key="1">
    <source>
        <dbReference type="SAM" id="MobiDB-lite"/>
    </source>
</evidence>
<proteinExistence type="predicted"/>
<gene>
    <name evidence="2" type="ORF">AAF712_015153</name>
</gene>
<name>A0ABR2Z932_9AGAR</name>
<organism evidence="2 3">
    <name type="scientific">Marasmius tenuissimus</name>
    <dbReference type="NCBI Taxonomy" id="585030"/>
    <lineage>
        <taxon>Eukaryota</taxon>
        <taxon>Fungi</taxon>
        <taxon>Dikarya</taxon>
        <taxon>Basidiomycota</taxon>
        <taxon>Agaricomycotina</taxon>
        <taxon>Agaricomycetes</taxon>
        <taxon>Agaricomycetidae</taxon>
        <taxon>Agaricales</taxon>
        <taxon>Marasmiineae</taxon>
        <taxon>Marasmiaceae</taxon>
        <taxon>Marasmius</taxon>
    </lineage>
</organism>
<feature type="compositionally biased region" description="Low complexity" evidence="1">
    <location>
        <begin position="74"/>
        <end position="87"/>
    </location>
</feature>
<feature type="region of interest" description="Disordered" evidence="1">
    <location>
        <begin position="74"/>
        <end position="95"/>
    </location>
</feature>
<protein>
    <submittedName>
        <fullName evidence="2">Uncharacterized protein</fullName>
    </submittedName>
</protein>
<comment type="caution">
    <text evidence="2">The sequence shown here is derived from an EMBL/GenBank/DDBJ whole genome shotgun (WGS) entry which is preliminary data.</text>
</comment>
<keyword evidence="3" id="KW-1185">Reference proteome</keyword>
<feature type="region of interest" description="Disordered" evidence="1">
    <location>
        <begin position="1"/>
        <end position="56"/>
    </location>
</feature>
<sequence length="271" mass="29577">MEPLVDPDNPVYEDSQGPPSTPSQPAQGRGTGPSDGSPLFPSSSEPGGDLLGGSSASISLAQTTSVNTTPLLSFSSQSASSQSSTPSTPSPKPRLRFARTYLDGKRQHASWDNPLFGMMKAKKGSVKYDVLRTGSLLGRVERKEMNKRFVRGSDRILLSCEKLTDETGCWLYIGANHPSVHGEYVHWTLPVMEQDLPPDTRDRFDQTTCSLFTALKMACRQSIVNVQLEASQYHTQLEAAKTEGAKKQALIDRLIEFVQSRGADVNAMLKT</sequence>
<evidence type="ECO:0000313" key="3">
    <source>
        <dbReference type="Proteomes" id="UP001437256"/>
    </source>
</evidence>
<dbReference type="Proteomes" id="UP001437256">
    <property type="component" value="Unassembled WGS sequence"/>
</dbReference>
<accession>A0ABR2Z932</accession>
<reference evidence="2 3" key="1">
    <citation type="submission" date="2024-05" db="EMBL/GenBank/DDBJ databases">
        <title>A draft genome resource for the thread blight pathogen Marasmius tenuissimus strain MS-2.</title>
        <authorList>
            <person name="Yulfo-Soto G.E."/>
            <person name="Baruah I.K."/>
            <person name="Amoako-Attah I."/>
            <person name="Bukari Y."/>
            <person name="Meinhardt L.W."/>
            <person name="Bailey B.A."/>
            <person name="Cohen S.P."/>
        </authorList>
    </citation>
    <scope>NUCLEOTIDE SEQUENCE [LARGE SCALE GENOMIC DNA]</scope>
    <source>
        <strain evidence="2 3">MS-2</strain>
    </source>
</reference>
<evidence type="ECO:0000313" key="2">
    <source>
        <dbReference type="EMBL" id="KAL0058176.1"/>
    </source>
</evidence>